<evidence type="ECO:0000313" key="2">
    <source>
        <dbReference type="Proteomes" id="UP000824881"/>
    </source>
</evidence>
<proteinExistence type="predicted"/>
<reference evidence="1 2" key="1">
    <citation type="journal article" date="2021" name="Appl. Environ. Microbiol.">
        <title>Genetic linkage and physical mapping for an oyster mushroom Pleurotus cornucopiae and QTL analysis for the trait cap color.</title>
        <authorList>
            <person name="Zhang Y."/>
            <person name="Gao W."/>
            <person name="Sonnenberg A."/>
            <person name="Chen Q."/>
            <person name="Zhang J."/>
            <person name="Huang C."/>
        </authorList>
    </citation>
    <scope>NUCLEOTIDE SEQUENCE [LARGE SCALE GENOMIC DNA]</scope>
    <source>
        <strain evidence="1">CCMSSC00406</strain>
    </source>
</reference>
<name>A0ACB7IRF1_PLECO</name>
<keyword evidence="2" id="KW-1185">Reference proteome</keyword>
<dbReference type="Proteomes" id="UP000824881">
    <property type="component" value="Unassembled WGS sequence"/>
</dbReference>
<protein>
    <submittedName>
        <fullName evidence="1">Uncharacterized protein</fullName>
    </submittedName>
</protein>
<sequence>MIAATAQTTPNDPTTNGAAHAMQDRLCPGCKQSAVTEDGGLVVAFGQSFFHVDCFKCAKCGNQVTADTNILLLSDGSPVCANCSYSCSVCHEPILDEAIMTGEDSYHAHCFKCKVCNKRIEELVFARTSQGIYCMDCHNERMIKIRRHAQKKAEKERNGGSGSSRSRDHAAREFHRENGRASPANPRTSDRPGSSRSHTSGRKNLHLDLSRPSSSRGADRPIARSPKREYVEDAFDPNMSTSNSPRPGVTVPSPTSPGIAITSLGGNPLKARDTQGSFASPDDFAPRPTPNKNNTLPIPPSANGDKSLRRKSYDDGVRPLDILFRQNSAGSPEGHDEQPVATVAEGTGLNLPTSRRDKRRSINPGLVLGDVTKLPEMSAGSSTTLLSPISGVFSGTSSKHPNSPPGRESPQGDPNSSWRNSQRSTSTSITSEQWRDASSQFSRPSSATDSREAGSSEGPARSSFASSLNVRSSRSNSRSRPNSPAHQADVPHNIESDTDAENGEVEFPPALPPKENPGPAAPLAESQPSERGSFEADSTLYNDSEEDLSDASPTQTHHTYIAPALPPIRFSLPADFSDLLFPLPADVSDRLNAAKAADTLKSVPEHNEVPTTPPPTAVSLASNGTSNSSGAGTIVASPAVSSSDLGTKKGDLRGKKHRNPSPTGLTKDIYQRRSSSDTFGPSIDSSDSFKDTKSPMITVTESEPSPSVNSQSSPDALVCRRLREVIEDAQQRGVQQLKLEKQFVETILSALESKRDECSEMKSRLDGMKRESRQYMDGISVASSEYDKELKARRAAEAEVTRLKVQLSGQAASLNAMLEEKGRQQLLQKMTKELHDNLAGLEQNVSKLQVERDMTLAEVEELSNSKGASAANAEAPPANLGRSLTKRLDNIKSQYKHELIPLKEQKEALVREIAELKAAREACLEETTVLSARYEEIAELTNQYARRMDSLPETPAKNPVLVAPTRPRGSSMDRGQPVPPPMAHSISLPANSALHNDGTLKVQKPDVVDMPTPGKKFKWPGVKIGNVISGARGKAKSEHAFQQMSILRFTRCDHCGDKMWGSQLRCSGCNISVHVRCHNHVLASCSQQNSQHREPDVVEPLGPSMFGRDLTEQVQADGQGGYRQVPVIVEKCIAAVDALALDYEGIYRKTGGSSHTKNITQLFERGDYSSFDLTDSERFNDICSVTSVLKTYFRMLPIPLLTFDLHDSFMSAIQLREASAKNIALLELINKLPDEHYHTLRVLVLHLHRVYQHRETNLMSARNLGVVFGPTLLRSPDPSAEFSDMAGKALFIEWIVENATFVFEEDDS</sequence>
<accession>A0ACB7IRF1</accession>
<comment type="caution">
    <text evidence="1">The sequence shown here is derived from an EMBL/GenBank/DDBJ whole genome shotgun (WGS) entry which is preliminary data.</text>
</comment>
<dbReference type="EMBL" id="WQMT02000007">
    <property type="protein sequence ID" value="KAG9220808.1"/>
    <property type="molecule type" value="Genomic_DNA"/>
</dbReference>
<gene>
    <name evidence="1" type="ORF">CCMSSC00406_0002592</name>
</gene>
<evidence type="ECO:0000313" key="1">
    <source>
        <dbReference type="EMBL" id="KAG9220808.1"/>
    </source>
</evidence>
<organism evidence="1 2">
    <name type="scientific">Pleurotus cornucopiae</name>
    <name type="common">Cornucopia mushroom</name>
    <dbReference type="NCBI Taxonomy" id="5321"/>
    <lineage>
        <taxon>Eukaryota</taxon>
        <taxon>Fungi</taxon>
        <taxon>Dikarya</taxon>
        <taxon>Basidiomycota</taxon>
        <taxon>Agaricomycotina</taxon>
        <taxon>Agaricomycetes</taxon>
        <taxon>Agaricomycetidae</taxon>
        <taxon>Agaricales</taxon>
        <taxon>Pleurotineae</taxon>
        <taxon>Pleurotaceae</taxon>
        <taxon>Pleurotus</taxon>
    </lineage>
</organism>